<dbReference type="Gene3D" id="3.30.70.270">
    <property type="match status" value="1"/>
</dbReference>
<dbReference type="PROSITE" id="PS50887">
    <property type="entry name" value="GGDEF"/>
    <property type="match status" value="1"/>
</dbReference>
<evidence type="ECO:0000313" key="4">
    <source>
        <dbReference type="EMBL" id="GGK21934.1"/>
    </source>
</evidence>
<dbReference type="SMART" id="SM00052">
    <property type="entry name" value="EAL"/>
    <property type="match status" value="1"/>
</dbReference>
<evidence type="ECO:0000256" key="1">
    <source>
        <dbReference type="SAM" id="Phobius"/>
    </source>
</evidence>
<feature type="domain" description="GGDEF" evidence="3">
    <location>
        <begin position="378"/>
        <end position="509"/>
    </location>
</feature>
<dbReference type="InterPro" id="IPR052155">
    <property type="entry name" value="Biofilm_reg_signaling"/>
</dbReference>
<feature type="transmembrane region" description="Helical" evidence="1">
    <location>
        <begin position="146"/>
        <end position="165"/>
    </location>
</feature>
<protein>
    <recommendedName>
        <fullName evidence="6">Diguanylate cyclase/phosphodiesterase</fullName>
    </recommendedName>
</protein>
<dbReference type="RefSeq" id="WP_189113272.1">
    <property type="nucleotide sequence ID" value="NZ_BMQC01000003.1"/>
</dbReference>
<dbReference type="Pfam" id="PF00563">
    <property type="entry name" value="EAL"/>
    <property type="match status" value="1"/>
</dbReference>
<feature type="transmembrane region" description="Helical" evidence="1">
    <location>
        <begin position="45"/>
        <end position="65"/>
    </location>
</feature>
<evidence type="ECO:0008006" key="6">
    <source>
        <dbReference type="Google" id="ProtNLM"/>
    </source>
</evidence>
<keyword evidence="1" id="KW-0812">Transmembrane</keyword>
<dbReference type="SUPFAM" id="SSF55073">
    <property type="entry name" value="Nucleotide cyclase"/>
    <property type="match status" value="1"/>
</dbReference>
<feature type="transmembrane region" description="Helical" evidence="1">
    <location>
        <begin position="237"/>
        <end position="256"/>
    </location>
</feature>
<name>A0A8J3BKZ3_9ACTN</name>
<feature type="transmembrane region" description="Helical" evidence="1">
    <location>
        <begin position="277"/>
        <end position="297"/>
    </location>
</feature>
<feature type="transmembrane region" description="Helical" evidence="1">
    <location>
        <begin position="177"/>
        <end position="198"/>
    </location>
</feature>
<keyword evidence="1" id="KW-0472">Membrane</keyword>
<feature type="transmembrane region" description="Helical" evidence="1">
    <location>
        <begin position="12"/>
        <end position="39"/>
    </location>
</feature>
<feature type="transmembrane region" description="Helical" evidence="1">
    <location>
        <begin position="210"/>
        <end position="231"/>
    </location>
</feature>
<evidence type="ECO:0000259" key="2">
    <source>
        <dbReference type="PROSITE" id="PS50883"/>
    </source>
</evidence>
<keyword evidence="5" id="KW-1185">Reference proteome</keyword>
<dbReference type="NCBIfam" id="TIGR00254">
    <property type="entry name" value="GGDEF"/>
    <property type="match status" value="1"/>
</dbReference>
<dbReference type="InterPro" id="IPR000160">
    <property type="entry name" value="GGDEF_dom"/>
</dbReference>
<gene>
    <name evidence="4" type="ORF">GCM10010124_13040</name>
</gene>
<dbReference type="CDD" id="cd01949">
    <property type="entry name" value="GGDEF"/>
    <property type="match status" value="1"/>
</dbReference>
<feature type="transmembrane region" description="Helical" evidence="1">
    <location>
        <begin position="115"/>
        <end position="134"/>
    </location>
</feature>
<keyword evidence="1" id="KW-1133">Transmembrane helix</keyword>
<evidence type="ECO:0000259" key="3">
    <source>
        <dbReference type="PROSITE" id="PS50887"/>
    </source>
</evidence>
<dbReference type="InterPro" id="IPR035919">
    <property type="entry name" value="EAL_sf"/>
</dbReference>
<feature type="transmembrane region" description="Helical" evidence="1">
    <location>
        <begin position="77"/>
        <end position="95"/>
    </location>
</feature>
<dbReference type="PANTHER" id="PTHR44757">
    <property type="entry name" value="DIGUANYLATE CYCLASE DGCP"/>
    <property type="match status" value="1"/>
</dbReference>
<dbReference type="Pfam" id="PF00990">
    <property type="entry name" value="GGDEF"/>
    <property type="match status" value="1"/>
</dbReference>
<dbReference type="PANTHER" id="PTHR44757:SF2">
    <property type="entry name" value="BIOFILM ARCHITECTURE MAINTENANCE PROTEIN MBAA"/>
    <property type="match status" value="1"/>
</dbReference>
<dbReference type="SUPFAM" id="SSF141868">
    <property type="entry name" value="EAL domain-like"/>
    <property type="match status" value="1"/>
</dbReference>
<organism evidence="4 5">
    <name type="scientific">Pilimelia terevasa</name>
    <dbReference type="NCBI Taxonomy" id="53372"/>
    <lineage>
        <taxon>Bacteria</taxon>
        <taxon>Bacillati</taxon>
        <taxon>Actinomycetota</taxon>
        <taxon>Actinomycetes</taxon>
        <taxon>Micromonosporales</taxon>
        <taxon>Micromonosporaceae</taxon>
        <taxon>Pilimelia</taxon>
    </lineage>
</organism>
<reference evidence="4" key="1">
    <citation type="journal article" date="2014" name="Int. J. Syst. Evol. Microbiol.">
        <title>Complete genome sequence of Corynebacterium casei LMG S-19264T (=DSM 44701T), isolated from a smear-ripened cheese.</title>
        <authorList>
            <consortium name="US DOE Joint Genome Institute (JGI-PGF)"/>
            <person name="Walter F."/>
            <person name="Albersmeier A."/>
            <person name="Kalinowski J."/>
            <person name="Ruckert C."/>
        </authorList>
    </citation>
    <scope>NUCLEOTIDE SEQUENCE</scope>
    <source>
        <strain evidence="4">JCM 3091</strain>
    </source>
</reference>
<sequence>MSRLARVLPAPLRCPLSGALVAAAALCTVAWCVVIGAGWGPPRLAGWTVAAPSAWLTAAYCWRVAGSSGQAPVGRRFWRLVAASIGLQGVASLLSVRDDLLYAATDVTPVTAGTVSVHLAGVATLLWALLRLPARAAVSRIERRRFLIDALIVVLTVGMFAWRLSFGRFDSWNDTRGTLTVLAVVLLAFVAVFTFVRLALVGVGGVDRGALYLLASAVGVSAALGAASPVLTPALGLPSAAVTIPVVSAGLVLAARRQSRAGCPPARGARRGRRFSYLPYAAVAALDALLLWAARRFDDPDDALLAAAVVTLTALVVYRQITALRDNARLLARVDATVRQLRDAQAQLSHQATHDALTGLANRRLLETRMAEALRDAVPCSMVLIDLDDFKAVNDRLGHVIGDQLLVAVAERLRGCVRPEDTVARLGGDEFAILLAAQTVTAGTSVLDRIGQALSMPVRIDGYDLLVRCSTGIADVEPGLDSTEVLRRADLAMYAAKEAGKGQYASYHPDLDERAHYDAQLGAELRLAMERGEFRLLFQPVVRLPDRHPVGAEALVRWDHPSRGVVSPDEFIPAAERTGLIVPLGAWVLQEACRTAADWLHGHGATGPWTVSVNISARQLREAHFSRRVSAALAASRLPAERLMIELTETAVFDSRAAAQTLREIADLGVAIALDDFGTGHSSLGLLRNIPVSVLKVDKSFIDHITESPAEATIATAVVSLANGLDLGVVAEGVESAAQARQLHLMGYQLSQGYHFARPMAPERVRDLLVALDGRPAADGPLLERQ</sequence>
<dbReference type="InterPro" id="IPR001633">
    <property type="entry name" value="EAL_dom"/>
</dbReference>
<dbReference type="EMBL" id="BMQC01000003">
    <property type="protein sequence ID" value="GGK21934.1"/>
    <property type="molecule type" value="Genomic_DNA"/>
</dbReference>
<dbReference type="PROSITE" id="PS50883">
    <property type="entry name" value="EAL"/>
    <property type="match status" value="1"/>
</dbReference>
<comment type="caution">
    <text evidence="4">The sequence shown here is derived from an EMBL/GenBank/DDBJ whole genome shotgun (WGS) entry which is preliminary data.</text>
</comment>
<dbReference type="InterPro" id="IPR043128">
    <property type="entry name" value="Rev_trsase/Diguanyl_cyclase"/>
</dbReference>
<reference evidence="4" key="2">
    <citation type="submission" date="2020-09" db="EMBL/GenBank/DDBJ databases">
        <authorList>
            <person name="Sun Q."/>
            <person name="Ohkuma M."/>
        </authorList>
    </citation>
    <scope>NUCLEOTIDE SEQUENCE</scope>
    <source>
        <strain evidence="4">JCM 3091</strain>
    </source>
</reference>
<dbReference type="InterPro" id="IPR029787">
    <property type="entry name" value="Nucleotide_cyclase"/>
</dbReference>
<feature type="domain" description="EAL" evidence="2">
    <location>
        <begin position="518"/>
        <end position="773"/>
    </location>
</feature>
<accession>A0A8J3BKZ3</accession>
<dbReference type="AlphaFoldDB" id="A0A8J3BKZ3"/>
<dbReference type="Proteomes" id="UP000662200">
    <property type="component" value="Unassembled WGS sequence"/>
</dbReference>
<evidence type="ECO:0000313" key="5">
    <source>
        <dbReference type="Proteomes" id="UP000662200"/>
    </source>
</evidence>
<dbReference type="SMART" id="SM00267">
    <property type="entry name" value="GGDEF"/>
    <property type="match status" value="1"/>
</dbReference>
<proteinExistence type="predicted"/>
<dbReference type="CDD" id="cd01948">
    <property type="entry name" value="EAL"/>
    <property type="match status" value="1"/>
</dbReference>
<dbReference type="Gene3D" id="3.20.20.450">
    <property type="entry name" value="EAL domain"/>
    <property type="match status" value="1"/>
</dbReference>